<organism evidence="2 3">
    <name type="scientific">Sulfurimonas marina</name>
    <dbReference type="NCBI Taxonomy" id="2590551"/>
    <lineage>
        <taxon>Bacteria</taxon>
        <taxon>Pseudomonadati</taxon>
        <taxon>Campylobacterota</taxon>
        <taxon>Epsilonproteobacteria</taxon>
        <taxon>Campylobacterales</taxon>
        <taxon>Sulfurimonadaceae</taxon>
        <taxon>Sulfurimonas</taxon>
    </lineage>
</organism>
<dbReference type="PANTHER" id="PTHR35882:SF2">
    <property type="entry name" value="PELA"/>
    <property type="match status" value="1"/>
</dbReference>
<proteinExistence type="predicted"/>
<dbReference type="Pfam" id="PF03537">
    <property type="entry name" value="Glyco_hydro_114"/>
    <property type="match status" value="1"/>
</dbReference>
<dbReference type="KEGG" id="smax:FJR03_00680"/>
<dbReference type="AlphaFoldDB" id="A0A7M3V9A2"/>
<keyword evidence="3" id="KW-1185">Reference proteome</keyword>
<dbReference type="InterPro" id="IPR017853">
    <property type="entry name" value="GH"/>
</dbReference>
<dbReference type="Gene3D" id="3.20.20.70">
    <property type="entry name" value="Aldolase class I"/>
    <property type="match status" value="1"/>
</dbReference>
<dbReference type="PIRSF" id="PIRSF029570">
    <property type="entry name" value="UCP029570"/>
    <property type="match status" value="1"/>
</dbReference>
<evidence type="ECO:0000313" key="3">
    <source>
        <dbReference type="Proteomes" id="UP000593910"/>
    </source>
</evidence>
<dbReference type="SUPFAM" id="SSF88713">
    <property type="entry name" value="Glycoside hydrolase/deacetylase"/>
    <property type="match status" value="1"/>
</dbReference>
<accession>A0A7M3V9A2</accession>
<sequence length="907" mass="104763">MKKYLLLVWIFSTLLFGSLQDKSAIVYYGDELSYPMIGVHDYIIVQPQHTNTVTHGFSLYKKSIYAYISIGEVDLNSSVHNDINSSWIVAKNEAWNSDVLDINNKEYQEFIFTHQIDPLLKQGFKNFFFDTLDSYYFYSKTPEKIQESQHSLASFIQEFHKRYPDVKLIINRGFGIIDDVHDAVDAVLFESYYQGLKGKNLAYKEVDEADRIWLDKNLEKVKKYNLDIIAVDYLSDMKYADKLVKKLQAKGFIPYVANKELDIYGKSSKNAVKREILTLIDESRLDRMLQGAHFEGGLIFEYLGYIQKLYDINKGLPDPNKLEHYAGIVIWLEKYYNDRDKLLKWLNEVKKRNIPIVFVNTFAIDAKEDELASLGITIEQTNLPKKSILLQNKMVGFEIEPPMSRNPMLIHVKDAKELLTYQYTDGKTSTPAAITSWGGYLQNEAFITAINSEDMWVTNPFKFFEQALRLPKLPVPDPTTENGKRLLFTHIDGDGIMNKVEGDFGEYSGDVILNKILKKYKIPHSVSVIGAEIDPNGLYPKLSEKMIKITKEMFALENVEAASHTFTHPFFWEKIIDNNLSEEYRLKVTEYQFSLEKELKTFLDTINEKYSPKNKSKKANIIFWSGDCAPRKNALEYIYKNNILAINGGDTTIVKTNPWLTRISPFGLKRSDYYQVYTGAQNENVYTNNWLGPFWGFKRVTQTFELTNSPRRLKPIDIYYHLYSGSKRASLEALKYVFNWALKQDAMPIFTSEYIPKVMDMYEVSMAKDGNSWLIYGMNDLKTIRFEDFDANVDLNNSEGVIGVTQFENHTYLSLDQREKHLIELSNEENNKIYMVSSNGKLTDYNETSSTKSYSFSSYVDLDLSMYISSGCKISAVPKAQKLLKEGDITTLKYKNIKEATITLECE</sequence>
<dbReference type="PANTHER" id="PTHR35882">
    <property type="entry name" value="PELA"/>
    <property type="match status" value="1"/>
</dbReference>
<dbReference type="RefSeq" id="WP_193113764.1">
    <property type="nucleotide sequence ID" value="NZ_CP041165.1"/>
</dbReference>
<dbReference type="InterPro" id="IPR004352">
    <property type="entry name" value="GH114_TIM-barrel"/>
</dbReference>
<dbReference type="GO" id="GO:0005975">
    <property type="term" value="P:carbohydrate metabolic process"/>
    <property type="evidence" value="ECO:0007669"/>
    <property type="project" value="InterPro"/>
</dbReference>
<dbReference type="InterPro" id="IPR013785">
    <property type="entry name" value="Aldolase_TIM"/>
</dbReference>
<dbReference type="Proteomes" id="UP000593910">
    <property type="component" value="Chromosome"/>
</dbReference>
<dbReference type="CDD" id="cd10922">
    <property type="entry name" value="CE4_PelA_like_C"/>
    <property type="match status" value="1"/>
</dbReference>
<reference evidence="2 3" key="1">
    <citation type="submission" date="2019-06" db="EMBL/GenBank/DDBJ databases">
        <title>Sulfurimonas gotlandica sp. nov., a chemoautotrophic and psychrotolerant epsilonproteobacterium isolated from a pelagic redoxcline, and an emended description of the genus Sulfurimonas.</title>
        <authorList>
            <person name="Wang S."/>
            <person name="Jiang L."/>
            <person name="Shao Z."/>
        </authorList>
    </citation>
    <scope>NUCLEOTIDE SEQUENCE [LARGE SCALE GENOMIC DNA]</scope>
    <source>
        <strain evidence="2 3">B2</strain>
    </source>
</reference>
<evidence type="ECO:0000259" key="1">
    <source>
        <dbReference type="Pfam" id="PF03537"/>
    </source>
</evidence>
<dbReference type="InterPro" id="IPR011330">
    <property type="entry name" value="Glyco_hydro/deAcase_b/a-brl"/>
</dbReference>
<protein>
    <recommendedName>
        <fullName evidence="1">Glycoside-hydrolase family GH114 TIM-barrel domain-containing protein</fullName>
    </recommendedName>
</protein>
<name>A0A7M3V9A2_9BACT</name>
<gene>
    <name evidence="2" type="ORF">FJR03_00680</name>
</gene>
<dbReference type="SUPFAM" id="SSF51445">
    <property type="entry name" value="(Trans)glycosidases"/>
    <property type="match status" value="1"/>
</dbReference>
<dbReference type="InterPro" id="IPR016925">
    <property type="entry name" value="UCP029570"/>
</dbReference>
<evidence type="ECO:0000313" key="2">
    <source>
        <dbReference type="EMBL" id="QOP40335.1"/>
    </source>
</evidence>
<feature type="domain" description="Glycoside-hydrolase family GH114 TIM-barrel" evidence="1">
    <location>
        <begin position="62"/>
        <end position="262"/>
    </location>
</feature>
<dbReference type="EMBL" id="CP041165">
    <property type="protein sequence ID" value="QOP40335.1"/>
    <property type="molecule type" value="Genomic_DNA"/>
</dbReference>